<dbReference type="AlphaFoldDB" id="A0A6U4UPV7"/>
<evidence type="ECO:0000259" key="1">
    <source>
        <dbReference type="Pfam" id="PF00134"/>
    </source>
</evidence>
<name>A0A6U4UPV7_NEODS</name>
<accession>A0A6U4UPV7</accession>
<dbReference type="Gene3D" id="1.10.472.10">
    <property type="entry name" value="Cyclin-like"/>
    <property type="match status" value="1"/>
</dbReference>
<proteinExistence type="predicted"/>
<evidence type="ECO:0000313" key="2">
    <source>
        <dbReference type="EMBL" id="CAD9133775.1"/>
    </source>
</evidence>
<feature type="domain" description="Cyclin N-terminal" evidence="1">
    <location>
        <begin position="66"/>
        <end position="153"/>
    </location>
</feature>
<gene>
    <name evidence="2" type="ORF">NDES1114_LOCUS23931</name>
    <name evidence="3" type="ORF">NDES1114_LOCUS23932</name>
</gene>
<dbReference type="Pfam" id="PF00134">
    <property type="entry name" value="Cyclin_N"/>
    <property type="match status" value="1"/>
</dbReference>
<dbReference type="InterPro" id="IPR036915">
    <property type="entry name" value="Cyclin-like_sf"/>
</dbReference>
<dbReference type="GO" id="GO:0019901">
    <property type="term" value="F:protein kinase binding"/>
    <property type="evidence" value="ECO:0007669"/>
    <property type="project" value="InterPro"/>
</dbReference>
<dbReference type="InterPro" id="IPR013922">
    <property type="entry name" value="Cyclin_PHO80-like"/>
</dbReference>
<reference evidence="2" key="1">
    <citation type="submission" date="2021-01" db="EMBL/GenBank/DDBJ databases">
        <authorList>
            <person name="Corre E."/>
            <person name="Pelletier E."/>
            <person name="Niang G."/>
            <person name="Scheremetjew M."/>
            <person name="Finn R."/>
            <person name="Kale V."/>
            <person name="Holt S."/>
            <person name="Cochrane G."/>
            <person name="Meng A."/>
            <person name="Brown T."/>
            <person name="Cohen L."/>
        </authorList>
    </citation>
    <scope>NUCLEOTIDE SEQUENCE</scope>
    <source>
        <strain evidence="2">CCAP 1951/1</strain>
    </source>
</reference>
<evidence type="ECO:0000313" key="3">
    <source>
        <dbReference type="EMBL" id="CAD9133777.1"/>
    </source>
</evidence>
<protein>
    <recommendedName>
        <fullName evidence="1">Cyclin N-terminal domain-containing protein</fullName>
    </recommendedName>
</protein>
<sequence>MDKRLIRPRTLDESRVGALIDALEAAVARHTPVRPGSEVPASEKLTYFHSRVLPSPTVRALVRALVKARIAFDWTTAAMAVSLVERCRRADGPKSITPHMLHRMMIGCLLVAAKAHQDVIPTNRLVAKTVGISKLELARIEQYTCERLCWRMCVDHNDLVLDEVELCGQAISVEVSPAISEQSELASTQSSTTGFDRSAEYVPA</sequence>
<organism evidence="2">
    <name type="scientific">Neobodo designis</name>
    <name type="common">Flagellated protozoan</name>
    <name type="synonym">Bodo designis</name>
    <dbReference type="NCBI Taxonomy" id="312471"/>
    <lineage>
        <taxon>Eukaryota</taxon>
        <taxon>Discoba</taxon>
        <taxon>Euglenozoa</taxon>
        <taxon>Kinetoplastea</taxon>
        <taxon>Metakinetoplastina</taxon>
        <taxon>Neobodonida</taxon>
        <taxon>Neobodo</taxon>
    </lineage>
</organism>
<dbReference type="EMBL" id="HBGF01035654">
    <property type="protein sequence ID" value="CAD9133775.1"/>
    <property type="molecule type" value="Transcribed_RNA"/>
</dbReference>
<dbReference type="PANTHER" id="PTHR15615:SF108">
    <property type="entry name" value="PROTEIN CNPPD1"/>
    <property type="match status" value="1"/>
</dbReference>
<dbReference type="InterPro" id="IPR006671">
    <property type="entry name" value="Cyclin_N"/>
</dbReference>
<dbReference type="PANTHER" id="PTHR15615">
    <property type="match status" value="1"/>
</dbReference>
<dbReference type="SUPFAM" id="SSF47954">
    <property type="entry name" value="Cyclin-like"/>
    <property type="match status" value="1"/>
</dbReference>
<dbReference type="EMBL" id="HBGF01035655">
    <property type="protein sequence ID" value="CAD9133777.1"/>
    <property type="molecule type" value="Transcribed_RNA"/>
</dbReference>